<dbReference type="InterPro" id="IPR051249">
    <property type="entry name" value="NLRP_Inflammasome"/>
</dbReference>
<evidence type="ECO:0000256" key="2">
    <source>
        <dbReference type="ARBA" id="ARBA00022490"/>
    </source>
</evidence>
<reference evidence="7" key="2">
    <citation type="submission" date="2025-09" db="UniProtKB">
        <authorList>
            <consortium name="Ensembl"/>
        </authorList>
    </citation>
    <scope>IDENTIFICATION</scope>
</reference>
<proteinExistence type="predicted"/>
<evidence type="ECO:0000256" key="4">
    <source>
        <dbReference type="ARBA" id="ARBA00022859"/>
    </source>
</evidence>
<keyword evidence="3" id="KW-0399">Innate immunity</keyword>
<evidence type="ECO:0000313" key="7">
    <source>
        <dbReference type="Ensembl" id="ENSCVAP00000023693.1"/>
    </source>
</evidence>
<dbReference type="AlphaFoldDB" id="A0A3Q2DV13"/>
<sequence>MPQLKSSFSYKETDTIKPLLQSRSLEEIKESAGPVDHSIKNRSADPDLSNVSESTVWRRDHGDSSHSLSCPFIHQELPANNINLPRASSLPNMKPQSRLKALSLPTMKSQRGYEEFTPDLIYKEDDVTYMFRCSSPGLYWCRQTGLVFDMKGEGDVSYRIVPWDTRLLSQHGKKPAGPLFDISCQQQSVAQLHLPHCEIRSHCEILSVAHIHDEGIEFIRPERITETHVVINITGFSGFGITLGKYIRPVNALVLLFYKPPTDHNSDHMINVLVLPKNVVFRNVLVFRKELDKEEIFIEMPPHCKLQPKKHYTLSTSPGEDSVQVQPTKAKFDAGSYDNYLTTFRVVYKKAMKDMKLSLRKKNSSSVWESVVCFSVAENKRSSRLIQPDFNSMQQLGVIRRSFAEGISEPVLKSLLDKLTVTSIILKWKEPFYSILSKGSEYLLRCNISVFLF</sequence>
<dbReference type="InterPro" id="IPR025307">
    <property type="entry name" value="FIIND_dom"/>
</dbReference>
<evidence type="ECO:0000256" key="5">
    <source>
        <dbReference type="SAM" id="MobiDB-lite"/>
    </source>
</evidence>
<name>A0A3Q2DV13_CYPVA</name>
<keyword evidence="8" id="KW-1185">Reference proteome</keyword>
<keyword evidence="2" id="KW-0963">Cytoplasm</keyword>
<reference evidence="7" key="1">
    <citation type="submission" date="2025-08" db="UniProtKB">
        <authorList>
            <consortium name="Ensembl"/>
        </authorList>
    </citation>
    <scope>IDENTIFICATION</scope>
</reference>
<dbReference type="STRING" id="28743.ENSCVAP00000023693"/>
<dbReference type="Pfam" id="PF13553">
    <property type="entry name" value="FIIND"/>
    <property type="match status" value="1"/>
</dbReference>
<evidence type="ECO:0000256" key="1">
    <source>
        <dbReference type="ARBA" id="ARBA00004514"/>
    </source>
</evidence>
<dbReference type="Proteomes" id="UP000265020">
    <property type="component" value="Unassembled WGS sequence"/>
</dbReference>
<protein>
    <recommendedName>
        <fullName evidence="6">FIIND domain-containing protein</fullName>
    </recommendedName>
</protein>
<evidence type="ECO:0000259" key="6">
    <source>
        <dbReference type="PROSITE" id="PS51830"/>
    </source>
</evidence>
<feature type="domain" description="FIIND" evidence="6">
    <location>
        <begin position="110"/>
        <end position="387"/>
    </location>
</feature>
<comment type="subcellular location">
    <subcellularLocation>
        <location evidence="1">Cytoplasm</location>
        <location evidence="1">Cytosol</location>
    </subcellularLocation>
</comment>
<organism evidence="7 8">
    <name type="scientific">Cyprinodon variegatus</name>
    <name type="common">Sheepshead minnow</name>
    <dbReference type="NCBI Taxonomy" id="28743"/>
    <lineage>
        <taxon>Eukaryota</taxon>
        <taxon>Metazoa</taxon>
        <taxon>Chordata</taxon>
        <taxon>Craniata</taxon>
        <taxon>Vertebrata</taxon>
        <taxon>Euteleostomi</taxon>
        <taxon>Actinopterygii</taxon>
        <taxon>Neopterygii</taxon>
        <taxon>Teleostei</taxon>
        <taxon>Neoteleostei</taxon>
        <taxon>Acanthomorphata</taxon>
        <taxon>Ovalentaria</taxon>
        <taxon>Atherinomorphae</taxon>
        <taxon>Cyprinodontiformes</taxon>
        <taxon>Cyprinodontidae</taxon>
        <taxon>Cyprinodon</taxon>
    </lineage>
</organism>
<dbReference type="Ensembl" id="ENSCVAT00000006101.1">
    <property type="protein sequence ID" value="ENSCVAP00000023693.1"/>
    <property type="gene ID" value="ENSCVAG00000007226.1"/>
</dbReference>
<dbReference type="Pfam" id="PF23679">
    <property type="entry name" value="UPA-FIIND"/>
    <property type="match status" value="1"/>
</dbReference>
<keyword evidence="4" id="KW-0391">Immunity</keyword>
<dbReference type="PROSITE" id="PS51830">
    <property type="entry name" value="FIIND"/>
    <property type="match status" value="1"/>
</dbReference>
<evidence type="ECO:0000256" key="3">
    <source>
        <dbReference type="ARBA" id="ARBA00022588"/>
    </source>
</evidence>
<dbReference type="PANTHER" id="PTHR46985:SF2">
    <property type="entry name" value="APOPTOSIS-ASSOCIATED SPECK-LIKE PROTEIN CONTAINING A CARD"/>
    <property type="match status" value="1"/>
</dbReference>
<dbReference type="GeneTree" id="ENSGT00730000111912"/>
<dbReference type="GO" id="GO:0045087">
    <property type="term" value="P:innate immune response"/>
    <property type="evidence" value="ECO:0007669"/>
    <property type="project" value="UniProtKB-KW"/>
</dbReference>
<dbReference type="OMA" id="CEIRSHC"/>
<accession>A0A3Q2DV13</accession>
<dbReference type="PANTHER" id="PTHR46985">
    <property type="entry name" value="NACHT, LRR AND PYD DOMAINS-CONTAINING PROTEIN 1"/>
    <property type="match status" value="1"/>
</dbReference>
<feature type="region of interest" description="Disordered" evidence="5">
    <location>
        <begin position="21"/>
        <end position="49"/>
    </location>
</feature>
<dbReference type="GO" id="GO:0005829">
    <property type="term" value="C:cytosol"/>
    <property type="evidence" value="ECO:0007669"/>
    <property type="project" value="UniProtKB-SubCell"/>
</dbReference>
<evidence type="ECO:0000313" key="8">
    <source>
        <dbReference type="Proteomes" id="UP000265020"/>
    </source>
</evidence>